<feature type="compositionally biased region" description="Basic residues" evidence="11">
    <location>
        <begin position="297"/>
        <end position="307"/>
    </location>
</feature>
<evidence type="ECO:0000256" key="7">
    <source>
        <dbReference type="ARBA" id="ARBA00022801"/>
    </source>
</evidence>
<evidence type="ECO:0000256" key="8">
    <source>
        <dbReference type="ARBA" id="ARBA00023211"/>
    </source>
</evidence>
<dbReference type="UniPathway" id="UPA00138"/>
<dbReference type="InterPro" id="IPR004464">
    <property type="entry name" value="FBPase_class-2/SBPase"/>
</dbReference>
<keyword evidence="13" id="KW-1185">Reference proteome</keyword>
<name>A0A4P6FCB0_9MICO</name>
<evidence type="ECO:0000313" key="13">
    <source>
        <dbReference type="Proteomes" id="UP000291259"/>
    </source>
</evidence>
<feature type="compositionally biased region" description="Basic residues" evidence="11">
    <location>
        <begin position="320"/>
        <end position="348"/>
    </location>
</feature>
<dbReference type="EMBL" id="CP035491">
    <property type="protein sequence ID" value="QAY73494.1"/>
    <property type="molecule type" value="Genomic_DNA"/>
</dbReference>
<keyword evidence="6" id="KW-0479">Metal-binding</keyword>
<evidence type="ECO:0000256" key="5">
    <source>
        <dbReference type="ARBA" id="ARBA00014392"/>
    </source>
</evidence>
<dbReference type="Pfam" id="PF03320">
    <property type="entry name" value="FBPase_glpX"/>
    <property type="match status" value="1"/>
</dbReference>
<dbReference type="AlphaFoldDB" id="A0A4P6FCB0"/>
<keyword evidence="8" id="KW-0464">Manganese</keyword>
<reference evidence="12 13" key="1">
    <citation type="submission" date="2019-01" db="EMBL/GenBank/DDBJ databases">
        <title>Genome sequencing of strain FW100M-8.</title>
        <authorList>
            <person name="Heo J."/>
            <person name="Kim S.-J."/>
            <person name="Kim J.-S."/>
            <person name="Hong S.-B."/>
            <person name="Kwon S.-W."/>
        </authorList>
    </citation>
    <scope>NUCLEOTIDE SEQUENCE [LARGE SCALE GENOMIC DNA]</scope>
    <source>
        <strain evidence="12 13">FW100M-8</strain>
    </source>
</reference>
<evidence type="ECO:0000256" key="1">
    <source>
        <dbReference type="ARBA" id="ARBA00001273"/>
    </source>
</evidence>
<gene>
    <name evidence="12" type="ORF">ET445_09265</name>
</gene>
<evidence type="ECO:0000256" key="3">
    <source>
        <dbReference type="ARBA" id="ARBA00008989"/>
    </source>
</evidence>
<evidence type="ECO:0000256" key="11">
    <source>
        <dbReference type="SAM" id="MobiDB-lite"/>
    </source>
</evidence>
<evidence type="ECO:0000256" key="4">
    <source>
        <dbReference type="ARBA" id="ARBA00013093"/>
    </source>
</evidence>
<evidence type="ECO:0000256" key="2">
    <source>
        <dbReference type="ARBA" id="ARBA00004742"/>
    </source>
</evidence>
<dbReference type="OrthoDB" id="9779353at2"/>
<comment type="similarity">
    <text evidence="3">Belongs to the FBPase class 2 family.</text>
</comment>
<evidence type="ECO:0000256" key="6">
    <source>
        <dbReference type="ARBA" id="ARBA00022723"/>
    </source>
</evidence>
<protein>
    <recommendedName>
        <fullName evidence="5">Fructose-1,6-bisphosphatase class 2</fullName>
        <ecNumber evidence="4">3.1.3.11</ecNumber>
    </recommendedName>
    <alternativeName>
        <fullName evidence="10">D-fructose-1,6-bisphosphate 1-phosphohydrolase class 2</fullName>
    </alternativeName>
</protein>
<dbReference type="PANTHER" id="PTHR30447">
    <property type="entry name" value="FRUCTOSE-1,6-BISPHOSPHATASE CLASS 2"/>
    <property type="match status" value="1"/>
</dbReference>
<dbReference type="GO" id="GO:0046872">
    <property type="term" value="F:metal ion binding"/>
    <property type="evidence" value="ECO:0007669"/>
    <property type="project" value="UniProtKB-KW"/>
</dbReference>
<keyword evidence="9" id="KW-0119">Carbohydrate metabolism</keyword>
<dbReference type="Gene3D" id="3.30.540.10">
    <property type="entry name" value="Fructose-1,6-Bisphosphatase, subunit A, domain 1"/>
    <property type="match status" value="1"/>
</dbReference>
<keyword evidence="7" id="KW-0378">Hydrolase</keyword>
<dbReference type="KEGG" id="agf:ET445_09265"/>
<evidence type="ECO:0000313" key="12">
    <source>
        <dbReference type="EMBL" id="QAY73494.1"/>
    </source>
</evidence>
<evidence type="ECO:0000256" key="9">
    <source>
        <dbReference type="ARBA" id="ARBA00023277"/>
    </source>
</evidence>
<comment type="catalytic activity">
    <reaction evidence="1">
        <text>beta-D-fructose 1,6-bisphosphate + H2O = beta-D-fructose 6-phosphate + phosphate</text>
        <dbReference type="Rhea" id="RHEA:11064"/>
        <dbReference type="ChEBI" id="CHEBI:15377"/>
        <dbReference type="ChEBI" id="CHEBI:32966"/>
        <dbReference type="ChEBI" id="CHEBI:43474"/>
        <dbReference type="ChEBI" id="CHEBI:57634"/>
        <dbReference type="EC" id="3.1.3.11"/>
    </reaction>
</comment>
<dbReference type="Proteomes" id="UP000291259">
    <property type="component" value="Chromosome"/>
</dbReference>
<comment type="pathway">
    <text evidence="2">Carbohydrate biosynthesis; gluconeogenesis.</text>
</comment>
<dbReference type="GO" id="GO:0006071">
    <property type="term" value="P:glycerol metabolic process"/>
    <property type="evidence" value="ECO:0007669"/>
    <property type="project" value="InterPro"/>
</dbReference>
<accession>A0A4P6FCB0</accession>
<dbReference type="GO" id="GO:0005829">
    <property type="term" value="C:cytosol"/>
    <property type="evidence" value="ECO:0007669"/>
    <property type="project" value="TreeGrafter"/>
</dbReference>
<dbReference type="PANTHER" id="PTHR30447:SF0">
    <property type="entry name" value="FRUCTOSE-1,6-BISPHOSPHATASE 1 CLASS 2-RELATED"/>
    <property type="match status" value="1"/>
</dbReference>
<dbReference type="GO" id="GO:0030388">
    <property type="term" value="P:fructose 1,6-bisphosphate metabolic process"/>
    <property type="evidence" value="ECO:0007669"/>
    <property type="project" value="TreeGrafter"/>
</dbReference>
<dbReference type="EC" id="3.1.3.11" evidence="4"/>
<evidence type="ECO:0000256" key="10">
    <source>
        <dbReference type="ARBA" id="ARBA00032412"/>
    </source>
</evidence>
<dbReference type="GO" id="GO:0042132">
    <property type="term" value="F:fructose 1,6-bisphosphate 1-phosphatase activity"/>
    <property type="evidence" value="ECO:0007669"/>
    <property type="project" value="UniProtKB-EC"/>
</dbReference>
<sequence>MGMKAPPSDMSGLARVYRVGVRRRGESGCPVAGVCGQDGGVTSLPVGPFRLAVARAAAAALPLVGSGDGDAVDGAAVDALRAALADAPVDGRVVVGEGEKDDAPMLYLGERFGTGEGPAIDLAVDPVDGTRLAAVGLPGAMAVAAVAPRGAFCDIGPAHYLEKLVTWWPDDSDASSADAGPRDILDRVPWLVARIAATRGGDPARVRVAVQGRPRNDVYADAARAAGATVEEFVHGDVERSLRAAQRRVADEGGAGAIDVLVGIGGAPEGVLVAAGVRALGGSMRARLAPPVLARTRPSRGPRRAARRHPDARRSLLGSRRPRPGRRDRPRCRHPRRRRARPPRRWGARHPLDGLGAADRLDRPPSRVPVALRTLDLSLGFHRDSGRARKARG</sequence>
<feature type="region of interest" description="Disordered" evidence="11">
    <location>
        <begin position="291"/>
        <end position="366"/>
    </location>
</feature>
<proteinExistence type="inferred from homology"/>
<dbReference type="GO" id="GO:0006094">
    <property type="term" value="P:gluconeogenesis"/>
    <property type="evidence" value="ECO:0007669"/>
    <property type="project" value="UniProtKB-UniPathway"/>
</dbReference>
<organism evidence="12 13">
    <name type="scientific">Agromyces protaetiae</name>
    <dbReference type="NCBI Taxonomy" id="2509455"/>
    <lineage>
        <taxon>Bacteria</taxon>
        <taxon>Bacillati</taxon>
        <taxon>Actinomycetota</taxon>
        <taxon>Actinomycetes</taxon>
        <taxon>Micrococcales</taxon>
        <taxon>Microbacteriaceae</taxon>
        <taxon>Agromyces</taxon>
    </lineage>
</organism>
<dbReference type="SUPFAM" id="SSF56655">
    <property type="entry name" value="Carbohydrate phosphatase"/>
    <property type="match status" value="1"/>
</dbReference>